<evidence type="ECO:0000313" key="1">
    <source>
        <dbReference type="EMBL" id="ASW42012.1"/>
    </source>
</evidence>
<protein>
    <submittedName>
        <fullName evidence="1">Uncharacterized protein</fullName>
    </submittedName>
</protein>
<reference evidence="1 2" key="1">
    <citation type="submission" date="2016-08" db="EMBL/GenBank/DDBJ databases">
        <title>Complete Genome Sequence Of The Indigo Reducing Clostridium isatidis DSM15098.</title>
        <authorList>
            <person name="Little G.T."/>
            <person name="Minton N.P."/>
        </authorList>
    </citation>
    <scope>NUCLEOTIDE SEQUENCE [LARGE SCALE GENOMIC DNA]</scope>
    <source>
        <strain evidence="1 2">DSM 15098</strain>
    </source>
</reference>
<sequence>MIFKAILLPTPRRVRKYIESIIDELNTEVIYAKDNIKKEENNVKVPDNNVKNYGISFRIY</sequence>
<dbReference type="RefSeq" id="WP_119864146.1">
    <property type="nucleotide sequence ID" value="NZ_CP016786.1"/>
</dbReference>
<name>A0A343J904_9CLOT</name>
<gene>
    <name evidence="1" type="ORF">BEN51_00350</name>
</gene>
<organism evidence="1 2">
    <name type="scientific">Clostridium isatidis</name>
    <dbReference type="NCBI Taxonomy" id="182773"/>
    <lineage>
        <taxon>Bacteria</taxon>
        <taxon>Bacillati</taxon>
        <taxon>Bacillota</taxon>
        <taxon>Clostridia</taxon>
        <taxon>Eubacteriales</taxon>
        <taxon>Clostridiaceae</taxon>
        <taxon>Clostridium</taxon>
    </lineage>
</organism>
<dbReference type="EMBL" id="CP016786">
    <property type="protein sequence ID" value="ASW42012.1"/>
    <property type="molecule type" value="Genomic_DNA"/>
</dbReference>
<dbReference type="AlphaFoldDB" id="A0A343J904"/>
<evidence type="ECO:0000313" key="2">
    <source>
        <dbReference type="Proteomes" id="UP000264883"/>
    </source>
</evidence>
<dbReference type="KEGG" id="cia:BEN51_00350"/>
<keyword evidence="2" id="KW-1185">Reference proteome</keyword>
<proteinExistence type="predicted"/>
<dbReference type="Proteomes" id="UP000264883">
    <property type="component" value="Chromosome"/>
</dbReference>
<dbReference type="OrthoDB" id="1922246at2"/>
<accession>A0A343J904</accession>